<keyword evidence="5" id="KW-1185">Reference proteome</keyword>
<organism evidence="4 5">
    <name type="scientific">Dreissena polymorpha</name>
    <name type="common">Zebra mussel</name>
    <name type="synonym">Mytilus polymorpha</name>
    <dbReference type="NCBI Taxonomy" id="45954"/>
    <lineage>
        <taxon>Eukaryota</taxon>
        <taxon>Metazoa</taxon>
        <taxon>Spiralia</taxon>
        <taxon>Lophotrochozoa</taxon>
        <taxon>Mollusca</taxon>
        <taxon>Bivalvia</taxon>
        <taxon>Autobranchia</taxon>
        <taxon>Heteroconchia</taxon>
        <taxon>Euheterodonta</taxon>
        <taxon>Imparidentia</taxon>
        <taxon>Neoheterodontei</taxon>
        <taxon>Myida</taxon>
        <taxon>Dreissenoidea</taxon>
        <taxon>Dreissenidae</taxon>
        <taxon>Dreissena</taxon>
    </lineage>
</organism>
<evidence type="ECO:0000256" key="1">
    <source>
        <dbReference type="ARBA" id="ARBA00023157"/>
    </source>
</evidence>
<evidence type="ECO:0000256" key="2">
    <source>
        <dbReference type="PROSITE-ProRule" id="PRU00196"/>
    </source>
</evidence>
<gene>
    <name evidence="4" type="ORF">DPMN_024418</name>
</gene>
<evidence type="ECO:0000313" key="5">
    <source>
        <dbReference type="Proteomes" id="UP000828390"/>
    </source>
</evidence>
<dbReference type="EMBL" id="JAIWYP010000002">
    <property type="protein sequence ID" value="KAH3861488.1"/>
    <property type="molecule type" value="Genomic_DNA"/>
</dbReference>
<dbReference type="Gene3D" id="3.10.250.10">
    <property type="entry name" value="SRCR-like domain"/>
    <property type="match status" value="1"/>
</dbReference>
<reference evidence="4" key="1">
    <citation type="journal article" date="2019" name="bioRxiv">
        <title>The Genome of the Zebra Mussel, Dreissena polymorpha: A Resource for Invasive Species Research.</title>
        <authorList>
            <person name="McCartney M.A."/>
            <person name="Auch B."/>
            <person name="Kono T."/>
            <person name="Mallez S."/>
            <person name="Zhang Y."/>
            <person name="Obille A."/>
            <person name="Becker A."/>
            <person name="Abrahante J.E."/>
            <person name="Garbe J."/>
            <person name="Badalamenti J.P."/>
            <person name="Herman A."/>
            <person name="Mangelson H."/>
            <person name="Liachko I."/>
            <person name="Sullivan S."/>
            <person name="Sone E.D."/>
            <person name="Koren S."/>
            <person name="Silverstein K.A.T."/>
            <person name="Beckman K.B."/>
            <person name="Gohl D.M."/>
        </authorList>
    </citation>
    <scope>NUCLEOTIDE SEQUENCE</scope>
    <source>
        <strain evidence="4">Duluth1</strain>
        <tissue evidence="4">Whole animal</tissue>
    </source>
</reference>
<dbReference type="Pfam" id="PF00530">
    <property type="entry name" value="SRCR"/>
    <property type="match status" value="1"/>
</dbReference>
<sequence length="60" mass="6674">YITIHTNVSKYGQGSGNLIVEDLKCNGTETDIDECASYPWKENSAKQPCNSHYYDVGVNC</sequence>
<feature type="domain" description="SRCR" evidence="3">
    <location>
        <begin position="1"/>
        <end position="60"/>
    </location>
</feature>
<feature type="non-terminal residue" evidence="4">
    <location>
        <position position="1"/>
    </location>
</feature>
<proteinExistence type="predicted"/>
<keyword evidence="1 2" id="KW-1015">Disulfide bond</keyword>
<name>A0A9D4LMX1_DREPO</name>
<dbReference type="Proteomes" id="UP000828390">
    <property type="component" value="Unassembled WGS sequence"/>
</dbReference>
<dbReference type="PROSITE" id="PS50287">
    <property type="entry name" value="SRCR_2"/>
    <property type="match status" value="1"/>
</dbReference>
<evidence type="ECO:0000259" key="3">
    <source>
        <dbReference type="PROSITE" id="PS50287"/>
    </source>
</evidence>
<dbReference type="InterPro" id="IPR001190">
    <property type="entry name" value="SRCR"/>
</dbReference>
<comment type="caution">
    <text evidence="4">The sequence shown here is derived from an EMBL/GenBank/DDBJ whole genome shotgun (WGS) entry which is preliminary data.</text>
</comment>
<feature type="non-terminal residue" evidence="4">
    <location>
        <position position="60"/>
    </location>
</feature>
<dbReference type="GO" id="GO:0016020">
    <property type="term" value="C:membrane"/>
    <property type="evidence" value="ECO:0007669"/>
    <property type="project" value="InterPro"/>
</dbReference>
<accession>A0A9D4LMX1</accession>
<feature type="disulfide bond" evidence="2">
    <location>
        <begin position="25"/>
        <end position="35"/>
    </location>
</feature>
<dbReference type="AlphaFoldDB" id="A0A9D4LMX1"/>
<dbReference type="SUPFAM" id="SSF56487">
    <property type="entry name" value="SRCR-like"/>
    <property type="match status" value="1"/>
</dbReference>
<dbReference type="InterPro" id="IPR036772">
    <property type="entry name" value="SRCR-like_dom_sf"/>
</dbReference>
<evidence type="ECO:0000313" key="4">
    <source>
        <dbReference type="EMBL" id="KAH3861488.1"/>
    </source>
</evidence>
<reference evidence="4" key="2">
    <citation type="submission" date="2020-11" db="EMBL/GenBank/DDBJ databases">
        <authorList>
            <person name="McCartney M.A."/>
            <person name="Auch B."/>
            <person name="Kono T."/>
            <person name="Mallez S."/>
            <person name="Becker A."/>
            <person name="Gohl D.M."/>
            <person name="Silverstein K.A.T."/>
            <person name="Koren S."/>
            <person name="Bechman K.B."/>
            <person name="Herman A."/>
            <person name="Abrahante J.E."/>
            <person name="Garbe J."/>
        </authorList>
    </citation>
    <scope>NUCLEOTIDE SEQUENCE</scope>
    <source>
        <strain evidence="4">Duluth1</strain>
        <tissue evidence="4">Whole animal</tissue>
    </source>
</reference>
<comment type="caution">
    <text evidence="2">Lacks conserved residue(s) required for the propagation of feature annotation.</text>
</comment>
<protein>
    <recommendedName>
        <fullName evidence="3">SRCR domain-containing protein</fullName>
    </recommendedName>
</protein>